<comment type="caution">
    <text evidence="1">The sequence shown here is derived from an EMBL/GenBank/DDBJ whole genome shotgun (WGS) entry which is preliminary data.</text>
</comment>
<reference evidence="1 2" key="1">
    <citation type="journal article" date="2016" name="Nat. Commun.">
        <title>Thousands of microbial genomes shed light on interconnected biogeochemical processes in an aquifer system.</title>
        <authorList>
            <person name="Anantharaman K."/>
            <person name="Brown C.T."/>
            <person name="Hug L.A."/>
            <person name="Sharon I."/>
            <person name="Castelle C.J."/>
            <person name="Probst A.J."/>
            <person name="Thomas B.C."/>
            <person name="Singh A."/>
            <person name="Wilkins M.J."/>
            <person name="Karaoz U."/>
            <person name="Brodie E.L."/>
            <person name="Williams K.H."/>
            <person name="Hubbard S.S."/>
            <person name="Banfield J.F."/>
        </authorList>
    </citation>
    <scope>NUCLEOTIDE SEQUENCE [LARGE SCALE GENOMIC DNA]</scope>
</reference>
<protein>
    <submittedName>
        <fullName evidence="1">Uncharacterized protein</fullName>
    </submittedName>
</protein>
<evidence type="ECO:0000313" key="2">
    <source>
        <dbReference type="Proteomes" id="UP000178449"/>
    </source>
</evidence>
<sequence>MEFKKNGLGSISFSRSLPPLRIGWVSIGLNLKFELDSNAGFCQPSCKRVNPGLGVAQGFHCLEKVPSLGRFVFFSVPCQCLLVLIGKAEPN</sequence>
<dbReference type="Proteomes" id="UP000178449">
    <property type="component" value="Unassembled WGS sequence"/>
</dbReference>
<proteinExistence type="predicted"/>
<organism evidence="1 2">
    <name type="scientific">Candidatus Lambdaproteobacteria bacterium RIFOXYD2_FULL_50_16</name>
    <dbReference type="NCBI Taxonomy" id="1817772"/>
    <lineage>
        <taxon>Bacteria</taxon>
        <taxon>Pseudomonadati</taxon>
        <taxon>Pseudomonadota</taxon>
        <taxon>Candidatus Lambdaproteobacteria</taxon>
    </lineage>
</organism>
<dbReference type="EMBL" id="MFNE01000018">
    <property type="protein sequence ID" value="OGG96190.1"/>
    <property type="molecule type" value="Genomic_DNA"/>
</dbReference>
<gene>
    <name evidence="1" type="ORF">A2527_04630</name>
</gene>
<evidence type="ECO:0000313" key="1">
    <source>
        <dbReference type="EMBL" id="OGG96190.1"/>
    </source>
</evidence>
<dbReference type="AlphaFoldDB" id="A0A1F6GDL2"/>
<name>A0A1F6GDL2_9PROT</name>
<accession>A0A1F6GDL2</accession>